<keyword evidence="4 6" id="KW-1133">Transmembrane helix</keyword>
<feature type="transmembrane region" description="Helical" evidence="6">
    <location>
        <begin position="113"/>
        <end position="137"/>
    </location>
</feature>
<dbReference type="EMBL" id="MU825601">
    <property type="protein sequence ID" value="KAJ7388153.1"/>
    <property type="molecule type" value="Genomic_DNA"/>
</dbReference>
<dbReference type="GO" id="GO:0016020">
    <property type="term" value="C:membrane"/>
    <property type="evidence" value="ECO:0007669"/>
    <property type="project" value="UniProtKB-SubCell"/>
</dbReference>
<name>A0A9X0D783_9CNID</name>
<reference evidence="8" key="1">
    <citation type="submission" date="2023-01" db="EMBL/GenBank/DDBJ databases">
        <title>Genome assembly of the deep-sea coral Lophelia pertusa.</title>
        <authorList>
            <person name="Herrera S."/>
            <person name="Cordes E."/>
        </authorList>
    </citation>
    <scope>NUCLEOTIDE SEQUENCE</scope>
    <source>
        <strain evidence="8">USNM1676648</strain>
        <tissue evidence="8">Polyp</tissue>
    </source>
</reference>
<evidence type="ECO:0000256" key="2">
    <source>
        <dbReference type="ARBA" id="ARBA00005241"/>
    </source>
</evidence>
<evidence type="ECO:0000256" key="3">
    <source>
        <dbReference type="ARBA" id="ARBA00022692"/>
    </source>
</evidence>
<evidence type="ECO:0000256" key="5">
    <source>
        <dbReference type="ARBA" id="ARBA00023136"/>
    </source>
</evidence>
<comment type="similarity">
    <text evidence="2">Belongs to the major facilitator superfamily. MFSD6 family.</text>
</comment>
<comment type="caution">
    <text evidence="8">The sequence shown here is derived from an EMBL/GenBank/DDBJ whole genome shotgun (WGS) entry which is preliminary data.</text>
</comment>
<feature type="domain" description="Major facilitator superfamily associated" evidence="7">
    <location>
        <begin position="3"/>
        <end position="148"/>
    </location>
</feature>
<dbReference type="PANTHER" id="PTHR16172">
    <property type="entry name" value="MAJOR FACILITATOR SUPERFAMILY DOMAIN-CONTAINING PROTEIN 6-LIKE"/>
    <property type="match status" value="1"/>
</dbReference>
<dbReference type="InterPro" id="IPR036259">
    <property type="entry name" value="MFS_trans_sf"/>
</dbReference>
<feature type="transmembrane region" description="Helical" evidence="6">
    <location>
        <begin position="143"/>
        <end position="163"/>
    </location>
</feature>
<comment type="subcellular location">
    <subcellularLocation>
        <location evidence="1">Membrane</location>
        <topology evidence="1">Multi-pass membrane protein</topology>
    </subcellularLocation>
</comment>
<feature type="transmembrane region" description="Helical" evidence="6">
    <location>
        <begin position="84"/>
        <end position="101"/>
    </location>
</feature>
<protein>
    <recommendedName>
        <fullName evidence="7">Major facilitator superfamily associated domain-containing protein</fullName>
    </recommendedName>
</protein>
<proteinExistence type="inferred from homology"/>
<evidence type="ECO:0000313" key="9">
    <source>
        <dbReference type="Proteomes" id="UP001163046"/>
    </source>
</evidence>
<gene>
    <name evidence="8" type="ORF">OS493_039528</name>
</gene>
<evidence type="ECO:0000256" key="6">
    <source>
        <dbReference type="SAM" id="Phobius"/>
    </source>
</evidence>
<sequence length="175" mass="18984">MDGVFVTFMFWYLTDINPSQATWAMGVAGAGRNIAAAIAFGCSGTVIRKVGVINTINLSLGVCVLAFVFYGLMSNPWLAIIPELMQYVCFAFSIPACILFFKERSPDEYSATIQGIVYSCYFGVGFGVGAMIGGFLMDIIGGSWTFLVFGGVTMFYDPIFPCFSGHIKTARATEE</sequence>
<feature type="transmembrane region" description="Helical" evidence="6">
    <location>
        <begin position="20"/>
        <end position="40"/>
    </location>
</feature>
<accession>A0A9X0D783</accession>
<keyword evidence="5 6" id="KW-0472">Membrane</keyword>
<keyword evidence="3 6" id="KW-0812">Transmembrane</keyword>
<feature type="transmembrane region" description="Helical" evidence="6">
    <location>
        <begin position="52"/>
        <end position="72"/>
    </location>
</feature>
<dbReference type="AlphaFoldDB" id="A0A9X0D783"/>
<dbReference type="Proteomes" id="UP001163046">
    <property type="component" value="Unassembled WGS sequence"/>
</dbReference>
<dbReference type="InterPro" id="IPR051717">
    <property type="entry name" value="MFS_MFSD6"/>
</dbReference>
<evidence type="ECO:0000313" key="8">
    <source>
        <dbReference type="EMBL" id="KAJ7388153.1"/>
    </source>
</evidence>
<evidence type="ECO:0000256" key="1">
    <source>
        <dbReference type="ARBA" id="ARBA00004141"/>
    </source>
</evidence>
<dbReference type="InterPro" id="IPR024989">
    <property type="entry name" value="MFS_assoc_dom"/>
</dbReference>
<organism evidence="8 9">
    <name type="scientific">Desmophyllum pertusum</name>
    <dbReference type="NCBI Taxonomy" id="174260"/>
    <lineage>
        <taxon>Eukaryota</taxon>
        <taxon>Metazoa</taxon>
        <taxon>Cnidaria</taxon>
        <taxon>Anthozoa</taxon>
        <taxon>Hexacorallia</taxon>
        <taxon>Scleractinia</taxon>
        <taxon>Caryophylliina</taxon>
        <taxon>Caryophylliidae</taxon>
        <taxon>Desmophyllum</taxon>
    </lineage>
</organism>
<evidence type="ECO:0000256" key="4">
    <source>
        <dbReference type="ARBA" id="ARBA00022989"/>
    </source>
</evidence>
<dbReference type="OrthoDB" id="5985269at2759"/>
<dbReference type="PANTHER" id="PTHR16172:SF2">
    <property type="entry name" value="MAJOR FACILITATOR SUPERFAMILY DOMAIN-CONTAINING PROTEIN 6"/>
    <property type="match status" value="1"/>
</dbReference>
<dbReference type="Gene3D" id="1.20.1250.20">
    <property type="entry name" value="MFS general substrate transporter like domains"/>
    <property type="match status" value="1"/>
</dbReference>
<dbReference type="Pfam" id="PF12832">
    <property type="entry name" value="MFS_1_like"/>
    <property type="match status" value="1"/>
</dbReference>
<keyword evidence="9" id="KW-1185">Reference proteome</keyword>
<dbReference type="SUPFAM" id="SSF103473">
    <property type="entry name" value="MFS general substrate transporter"/>
    <property type="match status" value="1"/>
</dbReference>
<evidence type="ECO:0000259" key="7">
    <source>
        <dbReference type="Pfam" id="PF12832"/>
    </source>
</evidence>